<proteinExistence type="predicted"/>
<dbReference type="InterPro" id="IPR056822">
    <property type="entry name" value="TEN_NHL"/>
</dbReference>
<feature type="domain" description="Teneurin NHL" evidence="3">
    <location>
        <begin position="67"/>
        <end position="178"/>
    </location>
</feature>
<gene>
    <name evidence="4" type="ORF">HNR12_005138</name>
</gene>
<dbReference type="Proteomes" id="UP000575985">
    <property type="component" value="Unassembled WGS sequence"/>
</dbReference>
<dbReference type="RefSeq" id="WP_179769932.1">
    <property type="nucleotide sequence ID" value="NZ_JACCFO010000001.1"/>
</dbReference>
<accession>A0A853BWL1</accession>
<dbReference type="SUPFAM" id="SSF63829">
    <property type="entry name" value="Calcium-dependent phosphotriesterase"/>
    <property type="match status" value="1"/>
</dbReference>
<evidence type="ECO:0000313" key="5">
    <source>
        <dbReference type="Proteomes" id="UP000575985"/>
    </source>
</evidence>
<protein>
    <submittedName>
        <fullName evidence="4">Sugar lactone lactonase YvrE</fullName>
    </submittedName>
</protein>
<reference evidence="4 5" key="1">
    <citation type="submission" date="2020-07" db="EMBL/GenBank/DDBJ databases">
        <title>Sequencing the genomes of 1000 actinobacteria strains.</title>
        <authorList>
            <person name="Klenk H.-P."/>
        </authorList>
    </citation>
    <scope>NUCLEOTIDE SEQUENCE [LARGE SCALE GENOMIC DNA]</scope>
    <source>
        <strain evidence="4 5">DSM 45927</strain>
    </source>
</reference>
<dbReference type="Pfam" id="PF25021">
    <property type="entry name" value="TEN_NHL"/>
    <property type="match status" value="1"/>
</dbReference>
<comment type="caution">
    <text evidence="4">The sequence shown here is derived from an EMBL/GenBank/DDBJ whole genome shotgun (WGS) entry which is preliminary data.</text>
</comment>
<dbReference type="AlphaFoldDB" id="A0A853BWL1"/>
<name>A0A853BWL1_9ACTN</name>
<evidence type="ECO:0000256" key="1">
    <source>
        <dbReference type="ARBA" id="ARBA00022737"/>
    </source>
</evidence>
<dbReference type="Pfam" id="PF01436">
    <property type="entry name" value="NHL"/>
    <property type="match status" value="2"/>
</dbReference>
<keyword evidence="1" id="KW-0677">Repeat</keyword>
<dbReference type="InterPro" id="IPR011042">
    <property type="entry name" value="6-blade_b-propeller_TolB-like"/>
</dbReference>
<organism evidence="4 5">
    <name type="scientific">Streptomonospora nanhaiensis</name>
    <dbReference type="NCBI Taxonomy" id="1323731"/>
    <lineage>
        <taxon>Bacteria</taxon>
        <taxon>Bacillati</taxon>
        <taxon>Actinomycetota</taxon>
        <taxon>Actinomycetes</taxon>
        <taxon>Streptosporangiales</taxon>
        <taxon>Nocardiopsidaceae</taxon>
        <taxon>Streptomonospora</taxon>
    </lineage>
</organism>
<dbReference type="PANTHER" id="PTHR46388">
    <property type="entry name" value="NHL REPEAT-CONTAINING PROTEIN 2"/>
    <property type="match status" value="1"/>
</dbReference>
<keyword evidence="5" id="KW-1185">Reference proteome</keyword>
<sequence>MPLGRAVHPLRHAVGAGRPAAPGRLVALALAAALAAVLTACSLPGRPSQPGTLTTVAGSGATGWLHGGYSGDAGPAAQARLNAPRSIAFSADGTLYIADTDNNRIRSVHPESGTINTVAGGGSEDWAQADSATAVALPEVTDLAVDPFGRVLYLASMLDNQVAAVDLHTGRIEILAGRLDGTAADTRDSVDSATTGLWWPSGIDVGPNGTLYIADSGNRRILAVSPDHLRYDGRLRPDSVRVIAGTGAETPSGSDGGNGGPATEATFGELGRITVARDGTVYVVDGRRRLRSIDPYRHTIHDAWTGRLPPTPDAMAVDPREGTLYVADAATHRAIGFVPGRQDPYVVAGTGDPGFSEDGTPAEEALLHAPGGIALSPSGDLYIADTHNQRVRRIPDIRALTPDPAH</sequence>
<dbReference type="Gene3D" id="2.120.10.30">
    <property type="entry name" value="TolB, C-terminal domain"/>
    <property type="match status" value="4"/>
</dbReference>
<dbReference type="InterPro" id="IPR001258">
    <property type="entry name" value="NHL_repeat"/>
</dbReference>
<dbReference type="PANTHER" id="PTHR46388:SF2">
    <property type="entry name" value="NHL REPEAT-CONTAINING PROTEIN 2"/>
    <property type="match status" value="1"/>
</dbReference>
<evidence type="ECO:0000259" key="3">
    <source>
        <dbReference type="Pfam" id="PF25021"/>
    </source>
</evidence>
<evidence type="ECO:0000256" key="2">
    <source>
        <dbReference type="SAM" id="MobiDB-lite"/>
    </source>
</evidence>
<feature type="region of interest" description="Disordered" evidence="2">
    <location>
        <begin position="245"/>
        <end position="265"/>
    </location>
</feature>
<dbReference type="EMBL" id="JACCFO010000001">
    <property type="protein sequence ID" value="NYI98861.1"/>
    <property type="molecule type" value="Genomic_DNA"/>
</dbReference>
<evidence type="ECO:0000313" key="4">
    <source>
        <dbReference type="EMBL" id="NYI98861.1"/>
    </source>
</evidence>